<feature type="transmembrane region" description="Helical" evidence="10">
    <location>
        <begin position="482"/>
        <end position="501"/>
    </location>
</feature>
<evidence type="ECO:0000256" key="4">
    <source>
        <dbReference type="ARBA" id="ARBA00022692"/>
    </source>
</evidence>
<evidence type="ECO:0000256" key="8">
    <source>
        <dbReference type="ARBA" id="ARBA00022989"/>
    </source>
</evidence>
<feature type="compositionally biased region" description="Basic residues" evidence="11">
    <location>
        <begin position="770"/>
        <end position="784"/>
    </location>
</feature>
<dbReference type="GO" id="GO:0005789">
    <property type="term" value="C:endoplasmic reticulum membrane"/>
    <property type="evidence" value="ECO:0007669"/>
    <property type="project" value="UniProtKB-SubCell"/>
</dbReference>
<dbReference type="GO" id="GO:0006888">
    <property type="term" value="P:endoplasmic reticulum to Golgi vesicle-mediated transport"/>
    <property type="evidence" value="ECO:0007669"/>
    <property type="project" value="TreeGrafter"/>
</dbReference>
<dbReference type="Pfam" id="PF07819">
    <property type="entry name" value="PGAP1"/>
    <property type="match status" value="2"/>
</dbReference>
<keyword evidence="9 10" id="KW-0472">Membrane</keyword>
<feature type="transmembrane region" description="Helical" evidence="10">
    <location>
        <begin position="507"/>
        <end position="531"/>
    </location>
</feature>
<feature type="transmembrane region" description="Helical" evidence="10">
    <location>
        <begin position="683"/>
        <end position="708"/>
    </location>
</feature>
<sequence length="947" mass="102567">MTYMWPNYYTVPMVNQSRLAFKYRLMQYAHKELNETERNERPPKVLVFVPGSAGSGGQVRSIGKEVMDALQARGQARTAIAIYTLDFAEEPSALSGLFLEDQAEFLKDALRVIGEAHNQPEVVLFAHSMGGVVSRMVLAAADDADPALFRIITPENASSSAHASADKVIEAGDSDSVIPHTFNDTQAAQQDYAADAEARDGTLAKANADPVIIKESEEIMIEKVSEGLDTNDRSEVPDADEPGETLVAKNLESTAVEVSDEPNATESENLDAKASGDIEREVNSEANENEEALVKQEVAVRFIALYTLSTPHREPVVGVDMMMWDLYSGLSSAQDDSRVYLSLAGGYRDALMPGGLAQLDRKQYPRSASTLTSALPDVKLSTDHLAILWCNEVVKRLANHVVEALEGEPAAVLHSPGLKGKRIPRVGYSKEEAKALGPPGGDFGDFWVDVMARKYVVCVLPGMFASMVLLVLAMAGMPTKEVAILVAALAAVGAALVSPAAARPLDLRVMCISFSSGAGLAGLMLLFAQIFFRWSRMIVGWAPQLLGASILTAKIYYGNRWLPVGGEWLAVALLWFVGYTAILLLANLGSARELHKYEGLVNAQHLQALFSLAYVPAVVVSACPAAYCAMLLFRPELGFGDHFPVETMQQTRGVYHAVLDDVLPEQISLESLRAAEDPRLTPWATFLFAATIAMLFPVTVHLYSLLFFPTYAAPEKVLDSQYKYVRVPTSPPPTPAEEAGETFDFSTQTESEQDDVGKYSNDGETSSTSKSHKRGKKKGAKRKQTTTTGADDCLVSGSERADGALEFDDSTYIRESSFRMVNFGDGDAVQVDDLHDEGLSRELSPDAVPLIETASSTSADGSSLVCELHQRVRSAVHVFPESSMFRAVLGALAAAALLLDPAHVFVIQILSAAVAVSCLVMRWDGGATERTERKLVPRTAAKKRDSL</sequence>
<protein>
    <recommendedName>
        <fullName evidence="10">GPI inositol-deacylase</fullName>
        <ecNumber evidence="10">3.1.-.-</ecNumber>
    </recommendedName>
</protein>
<feature type="transmembrane region" description="Helical" evidence="10">
    <location>
        <begin position="454"/>
        <end position="475"/>
    </location>
</feature>
<dbReference type="GO" id="GO:0006505">
    <property type="term" value="P:GPI anchor metabolic process"/>
    <property type="evidence" value="ECO:0007669"/>
    <property type="project" value="TreeGrafter"/>
</dbReference>
<dbReference type="GO" id="GO:0015031">
    <property type="term" value="P:protein transport"/>
    <property type="evidence" value="ECO:0007669"/>
    <property type="project" value="UniProtKB-KW"/>
</dbReference>
<evidence type="ECO:0000256" key="1">
    <source>
        <dbReference type="ARBA" id="ARBA00004477"/>
    </source>
</evidence>
<dbReference type="AlphaFoldDB" id="A0A2R5GMK0"/>
<comment type="function">
    <text evidence="10">Involved in inositol deacylation of GPI-anchored proteins which plays important roles in the quality control and ER-associated degradation of GPI-anchored proteins.</text>
</comment>
<keyword evidence="5 10" id="KW-0378">Hydrolase</keyword>
<feature type="domain" description="GPI inositol-deacylase PGAP1-like alpha/beta" evidence="12">
    <location>
        <begin position="45"/>
        <end position="156"/>
    </location>
</feature>
<dbReference type="EMBL" id="BEYU01000109">
    <property type="protein sequence ID" value="GBG31855.1"/>
    <property type="molecule type" value="Genomic_DNA"/>
</dbReference>
<keyword evidence="6 10" id="KW-0256">Endoplasmic reticulum</keyword>
<evidence type="ECO:0000313" key="13">
    <source>
        <dbReference type="EMBL" id="GBG31855.1"/>
    </source>
</evidence>
<evidence type="ECO:0000256" key="6">
    <source>
        <dbReference type="ARBA" id="ARBA00022824"/>
    </source>
</evidence>
<accession>A0A2R5GMK0</accession>
<feature type="transmembrane region" description="Helical" evidence="10">
    <location>
        <begin position="609"/>
        <end position="633"/>
    </location>
</feature>
<gene>
    <name evidence="13" type="ORF">FCC1311_080802</name>
</gene>
<keyword evidence="14" id="KW-1185">Reference proteome</keyword>
<dbReference type="InterPro" id="IPR012908">
    <property type="entry name" value="PGAP1-ab_dom-like"/>
</dbReference>
<dbReference type="PANTHER" id="PTHR15495:SF7">
    <property type="entry name" value="GPI INOSITOL-DEACYLASE"/>
    <property type="match status" value="1"/>
</dbReference>
<feature type="compositionally biased region" description="Basic and acidic residues" evidence="11">
    <location>
        <begin position="270"/>
        <end position="283"/>
    </location>
</feature>
<feature type="region of interest" description="Disordered" evidence="11">
    <location>
        <begin position="728"/>
        <end position="795"/>
    </location>
</feature>
<keyword evidence="7 10" id="KW-0653">Protein transport</keyword>
<dbReference type="EC" id="3.1.-.-" evidence="10"/>
<feature type="transmembrane region" description="Helical" evidence="10">
    <location>
        <begin position="569"/>
        <end position="588"/>
    </location>
</feature>
<evidence type="ECO:0000256" key="7">
    <source>
        <dbReference type="ARBA" id="ARBA00022927"/>
    </source>
</evidence>
<proteinExistence type="inferred from homology"/>
<evidence type="ECO:0000256" key="10">
    <source>
        <dbReference type="RuleBase" id="RU365011"/>
    </source>
</evidence>
<dbReference type="Gene3D" id="3.40.50.1820">
    <property type="entry name" value="alpha/beta hydrolase"/>
    <property type="match status" value="1"/>
</dbReference>
<feature type="region of interest" description="Disordered" evidence="11">
    <location>
        <begin position="256"/>
        <end position="288"/>
    </location>
</feature>
<keyword evidence="3 10" id="KW-0813">Transport</keyword>
<keyword evidence="4 10" id="KW-0812">Transmembrane</keyword>
<dbReference type="InterPro" id="IPR029058">
    <property type="entry name" value="AB_hydrolase_fold"/>
</dbReference>
<comment type="caution">
    <text evidence="13">The sequence shown here is derived from an EMBL/GenBank/DDBJ whole genome shotgun (WGS) entry which is preliminary data.</text>
</comment>
<name>A0A2R5GMK0_9STRA</name>
<dbReference type="InParanoid" id="A0A2R5GMK0"/>
<organism evidence="13 14">
    <name type="scientific">Hondaea fermentalgiana</name>
    <dbReference type="NCBI Taxonomy" id="2315210"/>
    <lineage>
        <taxon>Eukaryota</taxon>
        <taxon>Sar</taxon>
        <taxon>Stramenopiles</taxon>
        <taxon>Bigyra</taxon>
        <taxon>Labyrinthulomycetes</taxon>
        <taxon>Thraustochytrida</taxon>
        <taxon>Thraustochytriidae</taxon>
        <taxon>Hondaea</taxon>
    </lineage>
</organism>
<evidence type="ECO:0000259" key="12">
    <source>
        <dbReference type="Pfam" id="PF07819"/>
    </source>
</evidence>
<dbReference type="InterPro" id="IPR039529">
    <property type="entry name" value="PGAP1/BST1"/>
</dbReference>
<dbReference type="Proteomes" id="UP000241890">
    <property type="component" value="Unassembled WGS sequence"/>
</dbReference>
<evidence type="ECO:0000256" key="11">
    <source>
        <dbReference type="SAM" id="MobiDB-lite"/>
    </source>
</evidence>
<dbReference type="GO" id="GO:0050185">
    <property type="term" value="F:phosphatidylinositol deacylase activity"/>
    <property type="evidence" value="ECO:0007669"/>
    <property type="project" value="TreeGrafter"/>
</dbReference>
<comment type="subcellular location">
    <subcellularLocation>
        <location evidence="1">Endoplasmic reticulum membrane</location>
        <topology evidence="1">Multi-pass membrane protein</topology>
    </subcellularLocation>
</comment>
<feature type="transmembrane region" description="Helical" evidence="10">
    <location>
        <begin position="905"/>
        <end position="923"/>
    </location>
</feature>
<evidence type="ECO:0000256" key="9">
    <source>
        <dbReference type="ARBA" id="ARBA00023136"/>
    </source>
</evidence>
<dbReference type="SUPFAM" id="SSF53474">
    <property type="entry name" value="alpha/beta-Hydrolases"/>
    <property type="match status" value="1"/>
</dbReference>
<evidence type="ECO:0000256" key="5">
    <source>
        <dbReference type="ARBA" id="ARBA00022801"/>
    </source>
</evidence>
<feature type="transmembrane region" description="Helical" evidence="10">
    <location>
        <begin position="883"/>
        <end position="899"/>
    </location>
</feature>
<dbReference type="PANTHER" id="PTHR15495">
    <property type="entry name" value="NEGATIVE REGULATOR OF VESICLE FORMATION-RELATED"/>
    <property type="match status" value="1"/>
</dbReference>
<evidence type="ECO:0000313" key="14">
    <source>
        <dbReference type="Proteomes" id="UP000241890"/>
    </source>
</evidence>
<comment type="similarity">
    <text evidence="2 10">Belongs to the GPI inositol-deacylase family.</text>
</comment>
<evidence type="ECO:0000256" key="3">
    <source>
        <dbReference type="ARBA" id="ARBA00022448"/>
    </source>
</evidence>
<reference evidence="13 14" key="1">
    <citation type="submission" date="2017-12" db="EMBL/GenBank/DDBJ databases">
        <title>Sequencing, de novo assembly and annotation of complete genome of a new Thraustochytrid species, strain FCC1311.</title>
        <authorList>
            <person name="Sedici K."/>
            <person name="Godart F."/>
            <person name="Aiese Cigliano R."/>
            <person name="Sanseverino W."/>
            <person name="Barakat M."/>
            <person name="Ortet P."/>
            <person name="Marechal E."/>
            <person name="Cagnac O."/>
            <person name="Amato A."/>
        </authorList>
    </citation>
    <scope>NUCLEOTIDE SEQUENCE [LARGE SCALE GENOMIC DNA]</scope>
</reference>
<feature type="domain" description="GPI inositol-deacylase PGAP1-like alpha/beta" evidence="12">
    <location>
        <begin position="305"/>
        <end position="402"/>
    </location>
</feature>
<evidence type="ECO:0000256" key="2">
    <source>
        <dbReference type="ARBA" id="ARBA00006931"/>
    </source>
</evidence>
<dbReference type="OrthoDB" id="348976at2759"/>
<keyword evidence="8 10" id="KW-1133">Transmembrane helix</keyword>